<gene>
    <name evidence="5" type="ORF">A0O34_07480</name>
</gene>
<dbReference type="InterPro" id="IPR011711">
    <property type="entry name" value="GntR_C"/>
</dbReference>
<evidence type="ECO:0000313" key="6">
    <source>
        <dbReference type="Proteomes" id="UP000077824"/>
    </source>
</evidence>
<keyword evidence="3" id="KW-0804">Transcription</keyword>
<dbReference type="PRINTS" id="PR00035">
    <property type="entry name" value="HTHGNTR"/>
</dbReference>
<dbReference type="Pfam" id="PF00392">
    <property type="entry name" value="GntR"/>
    <property type="match status" value="1"/>
</dbReference>
<dbReference type="InterPro" id="IPR008920">
    <property type="entry name" value="TF_FadR/GntR_C"/>
</dbReference>
<feature type="domain" description="HTH gntR-type" evidence="4">
    <location>
        <begin position="6"/>
        <end position="74"/>
    </location>
</feature>
<dbReference type="STRING" id="1685010.A0O34_07480"/>
<dbReference type="Proteomes" id="UP000077824">
    <property type="component" value="Chromosome"/>
</dbReference>
<evidence type="ECO:0000313" key="5">
    <source>
        <dbReference type="EMBL" id="ANF50365.1"/>
    </source>
</evidence>
<dbReference type="SMART" id="SM00345">
    <property type="entry name" value="HTH_GNTR"/>
    <property type="match status" value="1"/>
</dbReference>
<dbReference type="SUPFAM" id="SSF48008">
    <property type="entry name" value="GntR ligand-binding domain-like"/>
    <property type="match status" value="1"/>
</dbReference>
<keyword evidence="2" id="KW-0238">DNA-binding</keyword>
<dbReference type="SMART" id="SM00895">
    <property type="entry name" value="FCD"/>
    <property type="match status" value="1"/>
</dbReference>
<dbReference type="EMBL" id="CP015199">
    <property type="protein sequence ID" value="ANF50365.1"/>
    <property type="molecule type" value="Genomic_DNA"/>
</dbReference>
<dbReference type="Pfam" id="PF07729">
    <property type="entry name" value="FCD"/>
    <property type="match status" value="1"/>
</dbReference>
<dbReference type="CDD" id="cd07377">
    <property type="entry name" value="WHTH_GntR"/>
    <property type="match status" value="1"/>
</dbReference>
<keyword evidence="6" id="KW-1185">Reference proteome</keyword>
<dbReference type="SUPFAM" id="SSF46785">
    <property type="entry name" value="Winged helix' DNA-binding domain"/>
    <property type="match status" value="1"/>
</dbReference>
<evidence type="ECO:0000256" key="1">
    <source>
        <dbReference type="ARBA" id="ARBA00023015"/>
    </source>
</evidence>
<protein>
    <recommendedName>
        <fullName evidence="4">HTH gntR-type domain-containing protein</fullName>
    </recommendedName>
</protein>
<dbReference type="PANTHER" id="PTHR43537:SF47">
    <property type="entry name" value="REGULATORY PROTEIN GNTR HTH"/>
    <property type="match status" value="1"/>
</dbReference>
<dbReference type="RefSeq" id="WP_066753248.1">
    <property type="nucleotide sequence ID" value="NZ_CP015199.1"/>
</dbReference>
<proteinExistence type="predicted"/>
<dbReference type="GO" id="GO:0003700">
    <property type="term" value="F:DNA-binding transcription factor activity"/>
    <property type="evidence" value="ECO:0007669"/>
    <property type="project" value="InterPro"/>
</dbReference>
<dbReference type="Gene3D" id="1.20.120.530">
    <property type="entry name" value="GntR ligand-binding domain-like"/>
    <property type="match status" value="1"/>
</dbReference>
<dbReference type="InterPro" id="IPR036388">
    <property type="entry name" value="WH-like_DNA-bd_sf"/>
</dbReference>
<dbReference type="KEGG" id="chh:A0O34_07480"/>
<accession>A0A172XU69</accession>
<dbReference type="GO" id="GO:0003677">
    <property type="term" value="F:DNA binding"/>
    <property type="evidence" value="ECO:0007669"/>
    <property type="project" value="UniProtKB-KW"/>
</dbReference>
<dbReference type="PROSITE" id="PS50949">
    <property type="entry name" value="HTH_GNTR"/>
    <property type="match status" value="1"/>
</dbReference>
<dbReference type="InterPro" id="IPR000524">
    <property type="entry name" value="Tscrpt_reg_HTH_GntR"/>
</dbReference>
<dbReference type="InterPro" id="IPR036390">
    <property type="entry name" value="WH_DNA-bd_sf"/>
</dbReference>
<name>A0A172XU69_9FLAO</name>
<evidence type="ECO:0000256" key="3">
    <source>
        <dbReference type="ARBA" id="ARBA00023163"/>
    </source>
</evidence>
<reference evidence="5 6" key="1">
    <citation type="submission" date="2016-04" db="EMBL/GenBank/DDBJ databases">
        <title>Complete Genome Sequence of Chryseobacterium sp. IHBB 10212.</title>
        <authorList>
            <person name="Pal M."/>
            <person name="Swarnkar M.K."/>
            <person name="Kaushal K."/>
            <person name="Chhibber S."/>
            <person name="Singh A.K."/>
            <person name="Gulati A."/>
        </authorList>
    </citation>
    <scope>NUCLEOTIDE SEQUENCE [LARGE SCALE GENOMIC DNA]</scope>
    <source>
        <strain evidence="5 6">IHBB 10212</strain>
    </source>
</reference>
<dbReference type="PANTHER" id="PTHR43537">
    <property type="entry name" value="TRANSCRIPTIONAL REGULATOR, GNTR FAMILY"/>
    <property type="match status" value="1"/>
</dbReference>
<organism evidence="5 6">
    <name type="scientific">Chryseobacterium glaciei</name>
    <dbReference type="NCBI Taxonomy" id="1685010"/>
    <lineage>
        <taxon>Bacteria</taxon>
        <taxon>Pseudomonadati</taxon>
        <taxon>Bacteroidota</taxon>
        <taxon>Flavobacteriia</taxon>
        <taxon>Flavobacteriales</taxon>
        <taxon>Weeksellaceae</taxon>
        <taxon>Chryseobacterium group</taxon>
        <taxon>Chryseobacterium</taxon>
    </lineage>
</organism>
<keyword evidence="1" id="KW-0805">Transcription regulation</keyword>
<evidence type="ECO:0000259" key="4">
    <source>
        <dbReference type="PROSITE" id="PS50949"/>
    </source>
</evidence>
<sequence>MQIQRKTLAQEVAERLIEGILNEEYPVGEKLPIEPELMKIYGVGRSSIREAIKILSIKGVLSVQQGVGTFVVSKNIQESLDIQMSKAEIEEVLEVRSLLDSKIAAKAAINHTEKELKAIKAYLDLREQLAEENKAQECYLADINFHVAIAEACGNTLLMDIYKIASKNILRSFETNHNNNTHSFKISQNIHTELYNSIESKDPERAALIAQKIVEKLYY</sequence>
<dbReference type="OrthoDB" id="9799482at2"/>
<evidence type="ECO:0000256" key="2">
    <source>
        <dbReference type="ARBA" id="ARBA00023125"/>
    </source>
</evidence>
<dbReference type="Gene3D" id="1.10.10.10">
    <property type="entry name" value="Winged helix-like DNA-binding domain superfamily/Winged helix DNA-binding domain"/>
    <property type="match status" value="1"/>
</dbReference>
<dbReference type="AlphaFoldDB" id="A0A172XU69"/>